<gene>
    <name evidence="1" type="ORF">SAMN05445850_3336</name>
</gene>
<dbReference type="AlphaFoldDB" id="A0A1H1H7N4"/>
<sequence>MPVRPYHDRLLPGAELDCTAASHLAAGQMALHDLRARSSIIAVEGALQLVFRDHALAWLGNDAPLTSLTLHEGERFVTSQRGVVSIRATQADRAAFIVLPAHAQHSARGFVLQAARRLACVVRTRWRRAA</sequence>
<organism evidence="1 2">
    <name type="scientific">Paraburkholderia tuberum</name>
    <dbReference type="NCBI Taxonomy" id="157910"/>
    <lineage>
        <taxon>Bacteria</taxon>
        <taxon>Pseudomonadati</taxon>
        <taxon>Pseudomonadota</taxon>
        <taxon>Betaproteobacteria</taxon>
        <taxon>Burkholderiales</taxon>
        <taxon>Burkholderiaceae</taxon>
        <taxon>Paraburkholderia</taxon>
    </lineage>
</organism>
<dbReference type="EMBL" id="FNKX01000001">
    <property type="protein sequence ID" value="SDR21464.1"/>
    <property type="molecule type" value="Genomic_DNA"/>
</dbReference>
<reference evidence="2" key="1">
    <citation type="submission" date="2016-10" db="EMBL/GenBank/DDBJ databases">
        <authorList>
            <person name="Varghese N."/>
            <person name="Submissions S."/>
        </authorList>
    </citation>
    <scope>NUCLEOTIDE SEQUENCE [LARGE SCALE GENOMIC DNA]</scope>
    <source>
        <strain evidence="2">DUS833</strain>
    </source>
</reference>
<evidence type="ECO:0000313" key="1">
    <source>
        <dbReference type="EMBL" id="SDR21464.1"/>
    </source>
</evidence>
<dbReference type="Proteomes" id="UP000199365">
    <property type="component" value="Unassembled WGS sequence"/>
</dbReference>
<accession>A0A1H1H7N4</accession>
<dbReference type="STRING" id="157910.SAMN05445850_3336"/>
<proteinExistence type="predicted"/>
<protein>
    <submittedName>
        <fullName evidence="1">Uncharacterized protein</fullName>
    </submittedName>
</protein>
<dbReference type="RefSeq" id="WP_090804766.1">
    <property type="nucleotide sequence ID" value="NZ_FNKX01000001.1"/>
</dbReference>
<name>A0A1H1H7N4_9BURK</name>
<keyword evidence="2" id="KW-1185">Reference proteome</keyword>
<evidence type="ECO:0000313" key="2">
    <source>
        <dbReference type="Proteomes" id="UP000199365"/>
    </source>
</evidence>